<reference evidence="1 2" key="1">
    <citation type="journal article" date="2018" name="Int. J. Food Microbiol.">
        <title>Growth of Carnobacterium spp. isolated from chilled vacuum-packaged meat under relevant acidic conditions.</title>
        <authorList>
            <person name="Zhang P."/>
            <person name="Badoni M."/>
            <person name="Ganzle M."/>
            <person name="Yang X."/>
        </authorList>
    </citation>
    <scope>NUCLEOTIDE SEQUENCE [LARGE SCALE GENOMIC DNA]</scope>
    <source>
        <strain evidence="1 2">B2</strain>
    </source>
</reference>
<organism evidence="1 2">
    <name type="scientific">Carnobacterium divergens</name>
    <name type="common">Lactobacillus divergens</name>
    <dbReference type="NCBI Taxonomy" id="2748"/>
    <lineage>
        <taxon>Bacteria</taxon>
        <taxon>Bacillati</taxon>
        <taxon>Bacillota</taxon>
        <taxon>Bacilli</taxon>
        <taxon>Lactobacillales</taxon>
        <taxon>Carnobacteriaceae</taxon>
        <taxon>Carnobacterium</taxon>
    </lineage>
</organism>
<evidence type="ECO:0000313" key="1">
    <source>
        <dbReference type="EMBL" id="TFJ27501.1"/>
    </source>
</evidence>
<sequence length="167" mass="19622">MFEIKFKVFSNAEIEANNLNGEYGYFYFSIDEDSYGVIISEEINDFSVSIYDWFFSFLSGLKILEDRNYVLINDIESFKIWIEIQRKDDCIYISKASGEKVDGGGLVRTEKILAIEYPYWKNKKIVWSNFRKEIINKATQYLLEISKLNSPGNINILEFKKLIEELS</sequence>
<accession>A0A5F0N1T1</accession>
<comment type="caution">
    <text evidence="1">The sequence shown here is derived from an EMBL/GenBank/DDBJ whole genome shotgun (WGS) entry which is preliminary data.</text>
</comment>
<proteinExistence type="predicted"/>
<gene>
    <name evidence="1" type="ORF">CKN69_06545</name>
</gene>
<dbReference type="AlphaFoldDB" id="A0A5F0N1T1"/>
<dbReference type="Proteomes" id="UP000297938">
    <property type="component" value="Unassembled WGS sequence"/>
</dbReference>
<name>A0A5F0N1T1_CARDV</name>
<dbReference type="EMBL" id="NRPP01000010">
    <property type="protein sequence ID" value="TFJ27501.1"/>
    <property type="molecule type" value="Genomic_DNA"/>
</dbReference>
<protein>
    <submittedName>
        <fullName evidence="1">Uncharacterized protein</fullName>
    </submittedName>
</protein>
<evidence type="ECO:0000313" key="2">
    <source>
        <dbReference type="Proteomes" id="UP000297938"/>
    </source>
</evidence>
<dbReference type="RefSeq" id="WP_135015620.1">
    <property type="nucleotide sequence ID" value="NZ_JALRMP010000006.1"/>
</dbReference>